<name>A0AAV2ZCS1_9STRA</name>
<dbReference type="SMART" id="SM00129">
    <property type="entry name" value="KISc"/>
    <property type="match status" value="1"/>
</dbReference>
<keyword evidence="5 9" id="KW-0067">ATP-binding</keyword>
<dbReference type="GO" id="GO:0007018">
    <property type="term" value="P:microtubule-based movement"/>
    <property type="evidence" value="ECO:0007669"/>
    <property type="project" value="InterPro"/>
</dbReference>
<dbReference type="PROSITE" id="PS50067">
    <property type="entry name" value="KINESIN_MOTOR_2"/>
    <property type="match status" value="1"/>
</dbReference>
<dbReference type="GO" id="GO:0003777">
    <property type="term" value="F:microtubule motor activity"/>
    <property type="evidence" value="ECO:0007669"/>
    <property type="project" value="InterPro"/>
</dbReference>
<proteinExistence type="inferred from homology"/>
<evidence type="ECO:0000256" key="8">
    <source>
        <dbReference type="ARBA" id="ARBA00061030"/>
    </source>
</evidence>
<evidence type="ECO:0000256" key="5">
    <source>
        <dbReference type="ARBA" id="ARBA00022840"/>
    </source>
</evidence>
<dbReference type="Proteomes" id="UP001146120">
    <property type="component" value="Unassembled WGS sequence"/>
</dbReference>
<evidence type="ECO:0000256" key="10">
    <source>
        <dbReference type="RuleBase" id="RU000394"/>
    </source>
</evidence>
<organism evidence="13 14">
    <name type="scientific">Lagenidium giganteum</name>
    <dbReference type="NCBI Taxonomy" id="4803"/>
    <lineage>
        <taxon>Eukaryota</taxon>
        <taxon>Sar</taxon>
        <taxon>Stramenopiles</taxon>
        <taxon>Oomycota</taxon>
        <taxon>Peronosporomycetes</taxon>
        <taxon>Pythiales</taxon>
        <taxon>Pythiaceae</taxon>
    </lineage>
</organism>
<dbReference type="InterPro" id="IPR027417">
    <property type="entry name" value="P-loop_NTPase"/>
</dbReference>
<evidence type="ECO:0000256" key="1">
    <source>
        <dbReference type="ARBA" id="ARBA00004245"/>
    </source>
</evidence>
<evidence type="ECO:0000256" key="4">
    <source>
        <dbReference type="ARBA" id="ARBA00022741"/>
    </source>
</evidence>
<protein>
    <recommendedName>
        <fullName evidence="10">Kinesin-like protein</fullName>
    </recommendedName>
</protein>
<evidence type="ECO:0000259" key="12">
    <source>
        <dbReference type="PROSITE" id="PS50067"/>
    </source>
</evidence>
<keyword evidence="3 10" id="KW-0493">Microtubule</keyword>
<evidence type="ECO:0000256" key="7">
    <source>
        <dbReference type="ARBA" id="ARBA00023212"/>
    </source>
</evidence>
<evidence type="ECO:0000313" key="14">
    <source>
        <dbReference type="Proteomes" id="UP001146120"/>
    </source>
</evidence>
<dbReference type="InterPro" id="IPR027640">
    <property type="entry name" value="Kinesin-like_fam"/>
</dbReference>
<feature type="compositionally biased region" description="Acidic residues" evidence="11">
    <location>
        <begin position="469"/>
        <end position="505"/>
    </location>
</feature>
<dbReference type="Gene3D" id="3.40.850.10">
    <property type="entry name" value="Kinesin motor domain"/>
    <property type="match status" value="1"/>
</dbReference>
<accession>A0AAV2ZCS1</accession>
<reference evidence="13" key="2">
    <citation type="journal article" date="2023" name="Microbiol Resour">
        <title>Decontamination and Annotation of the Draft Genome Sequence of the Oomycete Lagenidium giganteum ARSEF 373.</title>
        <authorList>
            <person name="Morgan W.R."/>
            <person name="Tartar A."/>
        </authorList>
    </citation>
    <scope>NUCLEOTIDE SEQUENCE</scope>
    <source>
        <strain evidence="13">ARSEF 373</strain>
    </source>
</reference>
<dbReference type="AlphaFoldDB" id="A0AAV2ZCS1"/>
<dbReference type="GO" id="GO:0005874">
    <property type="term" value="C:microtubule"/>
    <property type="evidence" value="ECO:0007669"/>
    <property type="project" value="UniProtKB-KW"/>
</dbReference>
<keyword evidence="2" id="KW-0963">Cytoplasm</keyword>
<evidence type="ECO:0000256" key="11">
    <source>
        <dbReference type="SAM" id="MobiDB-lite"/>
    </source>
</evidence>
<dbReference type="PROSITE" id="PS00411">
    <property type="entry name" value="KINESIN_MOTOR_1"/>
    <property type="match status" value="1"/>
</dbReference>
<keyword evidence="7" id="KW-0206">Cytoskeleton</keyword>
<evidence type="ECO:0000256" key="3">
    <source>
        <dbReference type="ARBA" id="ARBA00022701"/>
    </source>
</evidence>
<dbReference type="GO" id="GO:0007019">
    <property type="term" value="P:microtubule depolymerization"/>
    <property type="evidence" value="ECO:0007669"/>
    <property type="project" value="TreeGrafter"/>
</dbReference>
<keyword evidence="14" id="KW-1185">Reference proteome</keyword>
<dbReference type="GO" id="GO:0008017">
    <property type="term" value="F:microtubule binding"/>
    <property type="evidence" value="ECO:0007669"/>
    <property type="project" value="InterPro"/>
</dbReference>
<evidence type="ECO:0000256" key="2">
    <source>
        <dbReference type="ARBA" id="ARBA00022490"/>
    </source>
</evidence>
<dbReference type="InterPro" id="IPR019821">
    <property type="entry name" value="Kinesin_motor_CS"/>
</dbReference>
<comment type="subcellular location">
    <subcellularLocation>
        <location evidence="1">Cytoplasm</location>
        <location evidence="1">Cytoskeleton</location>
    </subcellularLocation>
</comment>
<dbReference type="InterPro" id="IPR001752">
    <property type="entry name" value="Kinesin_motor_dom"/>
</dbReference>
<reference evidence="13" key="1">
    <citation type="submission" date="2022-11" db="EMBL/GenBank/DDBJ databases">
        <authorList>
            <person name="Morgan W.R."/>
            <person name="Tartar A."/>
        </authorList>
    </citation>
    <scope>NUCLEOTIDE SEQUENCE</scope>
    <source>
        <strain evidence="13">ARSEF 373</strain>
    </source>
</reference>
<dbReference type="GO" id="GO:0005524">
    <property type="term" value="F:ATP binding"/>
    <property type="evidence" value="ECO:0007669"/>
    <property type="project" value="UniProtKB-UniRule"/>
</dbReference>
<feature type="compositionally biased region" description="Polar residues" evidence="11">
    <location>
        <begin position="7"/>
        <end position="20"/>
    </location>
</feature>
<dbReference type="SUPFAM" id="SSF52540">
    <property type="entry name" value="P-loop containing nucleoside triphosphate hydrolases"/>
    <property type="match status" value="1"/>
</dbReference>
<keyword evidence="6 9" id="KW-0505">Motor protein</keyword>
<evidence type="ECO:0000256" key="9">
    <source>
        <dbReference type="PROSITE-ProRule" id="PRU00283"/>
    </source>
</evidence>
<comment type="caution">
    <text evidence="13">The sequence shown here is derived from an EMBL/GenBank/DDBJ whole genome shotgun (WGS) entry which is preliminary data.</text>
</comment>
<dbReference type="PANTHER" id="PTHR47971">
    <property type="entry name" value="KINESIN-RELATED PROTEIN 6"/>
    <property type="match status" value="1"/>
</dbReference>
<evidence type="ECO:0000256" key="6">
    <source>
        <dbReference type="ARBA" id="ARBA00023175"/>
    </source>
</evidence>
<dbReference type="CDD" id="cd01367">
    <property type="entry name" value="KISc_KIF2_like"/>
    <property type="match status" value="1"/>
</dbReference>
<feature type="region of interest" description="Disordered" evidence="11">
    <location>
        <begin position="1"/>
        <end position="46"/>
    </location>
</feature>
<feature type="binding site" evidence="9">
    <location>
        <begin position="204"/>
        <end position="211"/>
    </location>
    <ligand>
        <name>ATP</name>
        <dbReference type="ChEBI" id="CHEBI:30616"/>
    </ligand>
</feature>
<feature type="domain" description="Kinesin motor" evidence="12">
    <location>
        <begin position="113"/>
        <end position="435"/>
    </location>
</feature>
<dbReference type="EMBL" id="DAKRPA010000022">
    <property type="protein sequence ID" value="DBA03147.1"/>
    <property type="molecule type" value="Genomic_DNA"/>
</dbReference>
<sequence>MAWRANLNANQAANVRASAQASNNPAPVKAASPAPTPTPARGKPTMQAIAQIEKKREDRRRAMAAAKLEREKESQLLEKMGQPGDIDFQRMIRAFRDSNADKKQPHAPPGETKITICVRKRPVNAKEVKKRDYDAITCLNPMAIVHDCKLKVDGITKYLDSNAFSFDHTFDETATNELVYKYTAQPLVKFVFQEGGRATVFAYGQTGSGKTHSMQGIQKQIAVDIFAQVDAFNRRGIYFDVCMSFFEIYGGRCQDLLHGKRCTIREDGNGEVQVVDLEEVKPHSVEELLQIIHRGNSLRTTHATEMNDVSSRSHCICQIAIREQGSSVLHGKLSLIDLAGSERGEDTKNHNRQRRMESSEINKSLLALKECFRALDSGGRGAHIPFRASKLTQVLKDSFTNARARTVMIAAVSPCASSADHTVNTLRYADRVKEKHVAADAFGDGQPVDLNDVNFEPDIVIRSPRKSDAEDDEQNFDDDLDDDHGDDEDDGDDITDPGEEEDEEEVSHARRAERSSSVSSQEDIRQLHHSLRSHSKPGSEKARNGFDVEELHGVVQTLYEEQEMLLNDHMTAIQESAELLTEEGALLAGIQGDSVVDYDIDKYISRLDEILAQKAATIQHLRQQLAMFKKRCEEEEKVSRKVRSVPSY</sequence>
<feature type="compositionally biased region" description="Basic and acidic residues" evidence="11">
    <location>
        <begin position="537"/>
        <end position="547"/>
    </location>
</feature>
<dbReference type="InterPro" id="IPR036961">
    <property type="entry name" value="Kinesin_motor_dom_sf"/>
</dbReference>
<dbReference type="Pfam" id="PF00225">
    <property type="entry name" value="Kinesin"/>
    <property type="match status" value="1"/>
</dbReference>
<feature type="region of interest" description="Disordered" evidence="11">
    <location>
        <begin position="462"/>
        <end position="547"/>
    </location>
</feature>
<dbReference type="FunFam" id="3.40.850.10:FF:000012">
    <property type="entry name" value="Kinesin-like protein"/>
    <property type="match status" value="1"/>
</dbReference>
<keyword evidence="4 9" id="KW-0547">Nucleotide-binding</keyword>
<dbReference type="PANTHER" id="PTHR47971:SF8">
    <property type="entry name" value="KINESIN-LIKE PROTEIN"/>
    <property type="match status" value="1"/>
</dbReference>
<dbReference type="PRINTS" id="PR00380">
    <property type="entry name" value="KINESINHEAVY"/>
</dbReference>
<gene>
    <name evidence="13" type="ORF">N0F65_003867</name>
</gene>
<evidence type="ECO:0000313" key="13">
    <source>
        <dbReference type="EMBL" id="DBA03147.1"/>
    </source>
</evidence>
<comment type="similarity">
    <text evidence="8">Belongs to the TRAFAC class myosin-kinesin ATPase superfamily. Kinesin family. KIN-13 subfamily.</text>
</comment>
<feature type="compositionally biased region" description="Low complexity" evidence="11">
    <location>
        <begin position="21"/>
        <end position="33"/>
    </location>
</feature>